<feature type="transmembrane region" description="Helical" evidence="2">
    <location>
        <begin position="153"/>
        <end position="185"/>
    </location>
</feature>
<comment type="caution">
    <text evidence="3">The sequence shown here is derived from an EMBL/GenBank/DDBJ whole genome shotgun (WGS) entry which is preliminary data.</text>
</comment>
<evidence type="ECO:0000313" key="4">
    <source>
        <dbReference type="Proteomes" id="UP001300763"/>
    </source>
</evidence>
<feature type="transmembrane region" description="Helical" evidence="2">
    <location>
        <begin position="238"/>
        <end position="256"/>
    </location>
</feature>
<proteinExistence type="predicted"/>
<dbReference type="InterPro" id="IPR051790">
    <property type="entry name" value="Cytochrome_c-biogenesis_DsbD"/>
</dbReference>
<feature type="transmembrane region" description="Helical" evidence="2">
    <location>
        <begin position="83"/>
        <end position="109"/>
    </location>
</feature>
<evidence type="ECO:0000313" key="3">
    <source>
        <dbReference type="EMBL" id="MDD7967777.1"/>
    </source>
</evidence>
<feature type="region of interest" description="Disordered" evidence="1">
    <location>
        <begin position="53"/>
        <end position="73"/>
    </location>
</feature>
<dbReference type="RefSeq" id="WP_274202298.1">
    <property type="nucleotide sequence ID" value="NZ_JAQZAO010000009.1"/>
</dbReference>
<dbReference type="PANTHER" id="PTHR31272">
    <property type="entry name" value="CYTOCHROME C-TYPE BIOGENESIS PROTEIN HI_1454-RELATED"/>
    <property type="match status" value="1"/>
</dbReference>
<keyword evidence="4" id="KW-1185">Reference proteome</keyword>
<protein>
    <submittedName>
        <fullName evidence="3">Cytochrome c biogenesis CcdA family protein</fullName>
    </submittedName>
</protein>
<feature type="transmembrane region" description="Helical" evidence="2">
    <location>
        <begin position="197"/>
        <end position="217"/>
    </location>
</feature>
<keyword evidence="2" id="KW-1133">Transmembrane helix</keyword>
<dbReference type="Proteomes" id="UP001300763">
    <property type="component" value="Unassembled WGS sequence"/>
</dbReference>
<dbReference type="PANTHER" id="PTHR31272:SF4">
    <property type="entry name" value="CYTOCHROME C-TYPE BIOGENESIS PROTEIN HI_1454-RELATED"/>
    <property type="match status" value="1"/>
</dbReference>
<gene>
    <name evidence="3" type="ORF">PGB27_20755</name>
</gene>
<reference evidence="3 4" key="1">
    <citation type="submission" date="2023-02" db="EMBL/GenBank/DDBJ databases">
        <title>Genome sequencing required for Actinomycetospora new species description.</title>
        <authorList>
            <person name="Saimee Y."/>
            <person name="Duangmal K."/>
        </authorList>
    </citation>
    <scope>NUCLEOTIDE SEQUENCE [LARGE SCALE GENOMIC DNA]</scope>
    <source>
        <strain evidence="3 4">DW7H6</strain>
    </source>
</reference>
<sequence length="273" mass="27698">MNPTDIALTGPLLLAIVVSAAAGAVSFASPCVVPLVPGYLAYLAGLVGAQRPPTPAERGPGHSRAPSEPAPAVMTAPRRRGRLVAATALFVAGFTVVFAVGLGTVVWLSDLLLINQDVLQRIGGVVTVAMGLVFLGLVPSLQRDTRRIRTPEAGLLGAPLLGATFGLGWTPCLGPTLTGVIALAAGTPSGGASVRGLVLVLAYCAGLGLPFLLLSLGTARTVRVQAWLSAHTRTLQRAGGVMLVVVGLALVTGLWGDLVALLRGPVSGFTTVL</sequence>
<name>A0ABT5SY36_9PSEU</name>
<keyword evidence="2" id="KW-0812">Transmembrane</keyword>
<feature type="transmembrane region" description="Helical" evidence="2">
    <location>
        <begin position="121"/>
        <end position="141"/>
    </location>
</feature>
<evidence type="ECO:0000256" key="1">
    <source>
        <dbReference type="SAM" id="MobiDB-lite"/>
    </source>
</evidence>
<evidence type="ECO:0000256" key="2">
    <source>
        <dbReference type="SAM" id="Phobius"/>
    </source>
</evidence>
<accession>A0ABT5SY36</accession>
<organism evidence="3 4">
    <name type="scientific">Actinomycetospora lemnae</name>
    <dbReference type="NCBI Taxonomy" id="3019891"/>
    <lineage>
        <taxon>Bacteria</taxon>
        <taxon>Bacillati</taxon>
        <taxon>Actinomycetota</taxon>
        <taxon>Actinomycetes</taxon>
        <taxon>Pseudonocardiales</taxon>
        <taxon>Pseudonocardiaceae</taxon>
        <taxon>Actinomycetospora</taxon>
    </lineage>
</organism>
<dbReference type="EMBL" id="JAQZAO010000009">
    <property type="protein sequence ID" value="MDD7967777.1"/>
    <property type="molecule type" value="Genomic_DNA"/>
</dbReference>
<keyword evidence="2" id="KW-0472">Membrane</keyword>